<dbReference type="STRING" id="1745343.A0A2J6QLA4"/>
<evidence type="ECO:0000313" key="2">
    <source>
        <dbReference type="Proteomes" id="UP000235672"/>
    </source>
</evidence>
<reference evidence="1 2" key="1">
    <citation type="submission" date="2016-05" db="EMBL/GenBank/DDBJ databases">
        <title>A degradative enzymes factory behind the ericoid mycorrhizal symbiosis.</title>
        <authorList>
            <consortium name="DOE Joint Genome Institute"/>
            <person name="Martino E."/>
            <person name="Morin E."/>
            <person name="Grelet G."/>
            <person name="Kuo A."/>
            <person name="Kohler A."/>
            <person name="Daghino S."/>
            <person name="Barry K."/>
            <person name="Choi C."/>
            <person name="Cichocki N."/>
            <person name="Clum A."/>
            <person name="Copeland A."/>
            <person name="Hainaut M."/>
            <person name="Haridas S."/>
            <person name="Labutti K."/>
            <person name="Lindquist E."/>
            <person name="Lipzen A."/>
            <person name="Khouja H.-R."/>
            <person name="Murat C."/>
            <person name="Ohm R."/>
            <person name="Olson A."/>
            <person name="Spatafora J."/>
            <person name="Veneault-Fourrey C."/>
            <person name="Henrissat B."/>
            <person name="Grigoriev I."/>
            <person name="Martin F."/>
            <person name="Perotto S."/>
        </authorList>
    </citation>
    <scope>NUCLEOTIDE SEQUENCE [LARGE SCALE GENOMIC DNA]</scope>
    <source>
        <strain evidence="1 2">UAMH 7357</strain>
    </source>
</reference>
<proteinExistence type="predicted"/>
<accession>A0A2J6QLA4</accession>
<protein>
    <recommendedName>
        <fullName evidence="3">VOC domain-containing protein</fullName>
    </recommendedName>
</protein>
<dbReference type="Gene3D" id="3.10.180.10">
    <property type="entry name" value="2,3-Dihydroxybiphenyl 1,2-Dioxygenase, domain 1"/>
    <property type="match status" value="1"/>
</dbReference>
<dbReference type="OrthoDB" id="447346at2759"/>
<sequence length="146" mass="16308">MADNIANTLSSNRAWADIVCYVEIPANDVQACKEFYAAIFPSWVFTASTLPLRQWNFTDPDGLFGAITQAQPGYWHELNAMISMAGEAMVATISQCVESIDKVKLKVEEHGGEARSAKELAADGYYYMLFKDPEGNRFYVYEKSGQ</sequence>
<name>A0A2J6QLA4_9HELO</name>
<gene>
    <name evidence="1" type="ORF">NA56DRAFT_697212</name>
</gene>
<evidence type="ECO:0000313" key="1">
    <source>
        <dbReference type="EMBL" id="PMD27058.1"/>
    </source>
</evidence>
<dbReference type="InterPro" id="IPR029068">
    <property type="entry name" value="Glyas_Bleomycin-R_OHBP_Dase"/>
</dbReference>
<dbReference type="SUPFAM" id="SSF54593">
    <property type="entry name" value="Glyoxalase/Bleomycin resistance protein/Dihydroxybiphenyl dioxygenase"/>
    <property type="match status" value="1"/>
</dbReference>
<keyword evidence="2" id="KW-1185">Reference proteome</keyword>
<dbReference type="AlphaFoldDB" id="A0A2J6QLA4"/>
<organism evidence="1 2">
    <name type="scientific">Hyaloscypha hepaticicola</name>
    <dbReference type="NCBI Taxonomy" id="2082293"/>
    <lineage>
        <taxon>Eukaryota</taxon>
        <taxon>Fungi</taxon>
        <taxon>Dikarya</taxon>
        <taxon>Ascomycota</taxon>
        <taxon>Pezizomycotina</taxon>
        <taxon>Leotiomycetes</taxon>
        <taxon>Helotiales</taxon>
        <taxon>Hyaloscyphaceae</taxon>
        <taxon>Hyaloscypha</taxon>
    </lineage>
</organism>
<dbReference type="EMBL" id="KZ613466">
    <property type="protein sequence ID" value="PMD27058.1"/>
    <property type="molecule type" value="Genomic_DNA"/>
</dbReference>
<evidence type="ECO:0008006" key="3">
    <source>
        <dbReference type="Google" id="ProtNLM"/>
    </source>
</evidence>
<dbReference type="Proteomes" id="UP000235672">
    <property type="component" value="Unassembled WGS sequence"/>
</dbReference>